<dbReference type="AlphaFoldDB" id="A0A7J6I4Y4"/>
<dbReference type="OrthoDB" id="1921190at2759"/>
<dbReference type="Proteomes" id="UP000583929">
    <property type="component" value="Unassembled WGS sequence"/>
</dbReference>
<protein>
    <submittedName>
        <fullName evidence="1">Uncharacterized protein</fullName>
    </submittedName>
</protein>
<sequence length="387" mass="43798">MAPAQIEIINTAYQAMKPPKKPPTTTKLVCFSFAAYAKNLIQNLRCSDLPVAGGLSNVEFSSIESLFNFTFPPDLRSILREGLPIGSGFPNWRSSSHQQLHILINLPILGLLKQISRRNFWFESWGPFPDDINQALEIAKKFLTKAPVLVPLYRNCYIPSMPNAAGNPIFYVDGDEVWILSYDITRFFQDFEFLNGGGGIRRSSEYTRVNAPAWAATTAREIEFWTEVASKKRTVNSAASSTWWSRDEELGGCLEEVFQRLRGGGWREEEVREMMMMDGYDDDKEDDQKREVVIECGEGVGGVDLEEAMAWHVRTLSVVLLRAGWTMEDVVYSLDLPNDEEEVAVLDEKPTTTTLQPSHAQDFQLHCRSNPSESNLQQSMHLQSLEV</sequence>
<evidence type="ECO:0000313" key="2">
    <source>
        <dbReference type="Proteomes" id="UP000583929"/>
    </source>
</evidence>
<dbReference type="PANTHER" id="PTHR32011:SF6">
    <property type="entry name" value="KNR4_SMI1-LIKE DOMAIN-CONTAINING PROTEIN"/>
    <property type="match status" value="1"/>
</dbReference>
<organism evidence="1 2">
    <name type="scientific">Cannabis sativa</name>
    <name type="common">Hemp</name>
    <name type="synonym">Marijuana</name>
    <dbReference type="NCBI Taxonomy" id="3483"/>
    <lineage>
        <taxon>Eukaryota</taxon>
        <taxon>Viridiplantae</taxon>
        <taxon>Streptophyta</taxon>
        <taxon>Embryophyta</taxon>
        <taxon>Tracheophyta</taxon>
        <taxon>Spermatophyta</taxon>
        <taxon>Magnoliopsida</taxon>
        <taxon>eudicotyledons</taxon>
        <taxon>Gunneridae</taxon>
        <taxon>Pentapetalae</taxon>
        <taxon>rosids</taxon>
        <taxon>fabids</taxon>
        <taxon>Rosales</taxon>
        <taxon>Cannabaceae</taxon>
        <taxon>Cannabis</taxon>
    </lineage>
</organism>
<accession>A0A803PDK6</accession>
<comment type="caution">
    <text evidence="1">The sequence shown here is derived from an EMBL/GenBank/DDBJ whole genome shotgun (WGS) entry which is preliminary data.</text>
</comment>
<gene>
    <name evidence="1" type="ORF">G4B88_017623</name>
</gene>
<accession>A0A7J6I4Y4</accession>
<dbReference type="PANTHER" id="PTHR32011">
    <property type="entry name" value="OS08G0472400 PROTEIN"/>
    <property type="match status" value="1"/>
</dbReference>
<name>A0A7J6I4Y4_CANSA</name>
<dbReference type="OMA" id="VPIYRNC"/>
<keyword evidence="2" id="KW-1185">Reference proteome</keyword>
<proteinExistence type="predicted"/>
<reference evidence="1 2" key="1">
    <citation type="journal article" date="2020" name="bioRxiv">
        <title>Sequence and annotation of 42 cannabis genomes reveals extensive copy number variation in cannabinoid synthesis and pathogen resistance genes.</title>
        <authorList>
            <person name="Mckernan K.J."/>
            <person name="Helbert Y."/>
            <person name="Kane L.T."/>
            <person name="Ebling H."/>
            <person name="Zhang L."/>
            <person name="Liu B."/>
            <person name="Eaton Z."/>
            <person name="Mclaughlin S."/>
            <person name="Kingan S."/>
            <person name="Baybayan P."/>
            <person name="Concepcion G."/>
            <person name="Jordan M."/>
            <person name="Riva A."/>
            <person name="Barbazuk W."/>
            <person name="Harkins T."/>
        </authorList>
    </citation>
    <scope>NUCLEOTIDE SEQUENCE [LARGE SCALE GENOMIC DNA]</scope>
    <source>
        <strain evidence="2">cv. Jamaican Lion 4</strain>
        <tissue evidence="1">Leaf</tissue>
    </source>
</reference>
<evidence type="ECO:0000313" key="1">
    <source>
        <dbReference type="EMBL" id="KAF4402111.1"/>
    </source>
</evidence>
<dbReference type="EMBL" id="JAATIQ010000009">
    <property type="protein sequence ID" value="KAF4402111.1"/>
    <property type="molecule type" value="Genomic_DNA"/>
</dbReference>